<dbReference type="InterPro" id="IPR050638">
    <property type="entry name" value="AA-Vitamin_Transporters"/>
</dbReference>
<keyword evidence="5 6" id="KW-0472">Membrane</keyword>
<feature type="transmembrane region" description="Helical" evidence="6">
    <location>
        <begin position="219"/>
        <end position="237"/>
    </location>
</feature>
<dbReference type="RefSeq" id="WP_174560691.1">
    <property type="nucleotide sequence ID" value="NZ_CADDTS010000048.1"/>
</dbReference>
<dbReference type="GO" id="GO:0005886">
    <property type="term" value="C:plasma membrane"/>
    <property type="evidence" value="ECO:0007669"/>
    <property type="project" value="UniProtKB-SubCell"/>
</dbReference>
<dbReference type="PANTHER" id="PTHR32322:SF18">
    <property type="entry name" value="S-ADENOSYLMETHIONINE_S-ADENOSYLHOMOCYSTEINE TRANSPORTER"/>
    <property type="match status" value="1"/>
</dbReference>
<organism evidence="8 9">
    <name type="scientific">Acinetobacter bouvetii</name>
    <dbReference type="NCBI Taxonomy" id="202951"/>
    <lineage>
        <taxon>Bacteria</taxon>
        <taxon>Pseudomonadati</taxon>
        <taxon>Pseudomonadota</taxon>
        <taxon>Gammaproteobacteria</taxon>
        <taxon>Moraxellales</taxon>
        <taxon>Moraxellaceae</taxon>
        <taxon>Acinetobacter</taxon>
    </lineage>
</organism>
<evidence type="ECO:0000259" key="7">
    <source>
        <dbReference type="Pfam" id="PF00892"/>
    </source>
</evidence>
<feature type="transmembrane region" description="Helical" evidence="6">
    <location>
        <begin position="187"/>
        <end position="207"/>
    </location>
</feature>
<feature type="transmembrane region" description="Helical" evidence="6">
    <location>
        <begin position="32"/>
        <end position="52"/>
    </location>
</feature>
<gene>
    <name evidence="8" type="primary">yddG</name>
    <name evidence="8" type="ORF">SFB21_2959</name>
</gene>
<feature type="transmembrane region" description="Helical" evidence="6">
    <location>
        <begin position="97"/>
        <end position="113"/>
    </location>
</feature>
<dbReference type="NCBIfam" id="NF008676">
    <property type="entry name" value="PRK11689.1"/>
    <property type="match status" value="1"/>
</dbReference>
<accession>A0A811GF50</accession>
<dbReference type="SUPFAM" id="SSF103481">
    <property type="entry name" value="Multidrug resistance efflux transporter EmrE"/>
    <property type="match status" value="2"/>
</dbReference>
<comment type="caution">
    <text evidence="8">The sequence shown here is derived from an EMBL/GenBank/DDBJ whole genome shotgun (WGS) entry which is preliminary data.</text>
</comment>
<evidence type="ECO:0000256" key="1">
    <source>
        <dbReference type="ARBA" id="ARBA00004651"/>
    </source>
</evidence>
<name>A0A811GF50_9GAMM</name>
<feature type="transmembrane region" description="Helical" evidence="6">
    <location>
        <begin position="64"/>
        <end position="85"/>
    </location>
</feature>
<evidence type="ECO:0000256" key="4">
    <source>
        <dbReference type="ARBA" id="ARBA00022989"/>
    </source>
</evidence>
<evidence type="ECO:0000256" key="5">
    <source>
        <dbReference type="ARBA" id="ARBA00023136"/>
    </source>
</evidence>
<feature type="transmembrane region" description="Helical" evidence="6">
    <location>
        <begin position="244"/>
        <end position="268"/>
    </location>
</feature>
<protein>
    <submittedName>
        <fullName evidence="8">Aromatic amino acid exporter YddG</fullName>
    </submittedName>
</protein>
<evidence type="ECO:0000313" key="8">
    <source>
        <dbReference type="EMBL" id="CAB1221736.1"/>
    </source>
</evidence>
<feature type="domain" description="EamA" evidence="7">
    <location>
        <begin position="159"/>
        <end position="287"/>
    </location>
</feature>
<dbReference type="InterPro" id="IPR037185">
    <property type="entry name" value="EmrE-like"/>
</dbReference>
<dbReference type="PANTHER" id="PTHR32322">
    <property type="entry name" value="INNER MEMBRANE TRANSPORTER"/>
    <property type="match status" value="1"/>
</dbReference>
<evidence type="ECO:0000256" key="2">
    <source>
        <dbReference type="ARBA" id="ARBA00022475"/>
    </source>
</evidence>
<dbReference type="EMBL" id="CADDTS010000048">
    <property type="protein sequence ID" value="CAB1221736.1"/>
    <property type="molecule type" value="Genomic_DNA"/>
</dbReference>
<dbReference type="Pfam" id="PF00892">
    <property type="entry name" value="EamA"/>
    <property type="match status" value="1"/>
</dbReference>
<keyword evidence="2" id="KW-1003">Cell membrane</keyword>
<dbReference type="InterPro" id="IPR000620">
    <property type="entry name" value="EamA_dom"/>
</dbReference>
<dbReference type="Proteomes" id="UP000489961">
    <property type="component" value="Unassembled WGS sequence"/>
</dbReference>
<comment type="subcellular location">
    <subcellularLocation>
        <location evidence="1">Cell membrane</location>
        <topology evidence="1">Multi-pass membrane protein</topology>
    </subcellularLocation>
</comment>
<proteinExistence type="predicted"/>
<reference evidence="8 9" key="1">
    <citation type="submission" date="2020-02" db="EMBL/GenBank/DDBJ databases">
        <authorList>
            <person name="Chaudhuri R."/>
        </authorList>
    </citation>
    <scope>NUCLEOTIDE SEQUENCE [LARGE SCALE GENOMIC DNA]</scope>
    <source>
        <strain evidence="8">SFB21</strain>
    </source>
</reference>
<evidence type="ECO:0000256" key="3">
    <source>
        <dbReference type="ARBA" id="ARBA00022692"/>
    </source>
</evidence>
<sequence>MSKNLATLIGFSAILQWSSIVGLLKKLSANIGADLAVTLMYSFSACILLLLFRIPNLKQISKSYLVFATLLFVVYELCFSYAIALSQTPQQAIEVSLVNYLWPSLTIVMLIIFKEIKFNVFVIVGLAISLLGIVLTQMGNQSLSWTTISHNIQANPTSYVLAFLGASLWSLYCVITKKYSQGHNPIALFFVAITLVLWIKLFFTHDFTAVPDFDQSTCLYLLFVSCVTALGYAAWNVGIIQGNITILVTLSYFSPIFSTLISVLILQTQLSNEFWQGAILVTFGSFICWISTNWQAIKTKLFEVFKAS</sequence>
<evidence type="ECO:0000313" key="9">
    <source>
        <dbReference type="Proteomes" id="UP000489961"/>
    </source>
</evidence>
<dbReference type="AlphaFoldDB" id="A0A811GF50"/>
<feature type="transmembrane region" description="Helical" evidence="6">
    <location>
        <begin position="158"/>
        <end position="175"/>
    </location>
</feature>
<evidence type="ECO:0000256" key="6">
    <source>
        <dbReference type="SAM" id="Phobius"/>
    </source>
</evidence>
<feature type="transmembrane region" description="Helical" evidence="6">
    <location>
        <begin position="120"/>
        <end position="138"/>
    </location>
</feature>
<keyword evidence="3 6" id="KW-0812">Transmembrane</keyword>
<keyword evidence="4 6" id="KW-1133">Transmembrane helix</keyword>
<feature type="transmembrane region" description="Helical" evidence="6">
    <location>
        <begin position="274"/>
        <end position="292"/>
    </location>
</feature>